<gene>
    <name evidence="1" type="ORF">HX018_15515</name>
</gene>
<proteinExistence type="predicted"/>
<comment type="caution">
    <text evidence="1">The sequence shown here is derived from an EMBL/GenBank/DDBJ whole genome shotgun (WGS) entry which is preliminary data.</text>
</comment>
<dbReference type="EMBL" id="JACAGK010000052">
    <property type="protein sequence ID" value="MDM1049647.1"/>
    <property type="molecule type" value="Genomic_DNA"/>
</dbReference>
<reference evidence="1" key="1">
    <citation type="submission" date="2020-06" db="EMBL/GenBank/DDBJ databases">
        <authorList>
            <person name="Dong N."/>
        </authorList>
    </citation>
    <scope>NUCLEOTIDE SEQUENCE</scope>
    <source>
        <strain evidence="1">R1692</strain>
    </source>
</reference>
<sequence>MNRNEVLEILGPDYTITRKEIVDQDTIEVVFYQGYVSDQRYLFQFKNNKLDKWEKEIQRRQVLQYGSDLIK</sequence>
<reference evidence="1" key="2">
    <citation type="journal article" date="2022" name="Sci. Total Environ.">
        <title>Prevalence, transmission, and molecular epidemiology of tet(X)-positive bacteria among humans, animals, and environmental niches in China: An epidemiological, and genomic-based study.</title>
        <authorList>
            <person name="Dong N."/>
            <person name="Zeng Y."/>
            <person name="Cai C."/>
            <person name="Sun C."/>
            <person name="Lu J."/>
            <person name="Liu C."/>
            <person name="Zhou H."/>
            <person name="Sun Q."/>
            <person name="Shu L."/>
            <person name="Wang H."/>
            <person name="Wang Y."/>
            <person name="Wang S."/>
            <person name="Wu C."/>
            <person name="Chan E.W."/>
            <person name="Chen G."/>
            <person name="Shen Z."/>
            <person name="Chen S."/>
            <person name="Zhang R."/>
        </authorList>
    </citation>
    <scope>NUCLEOTIDE SEQUENCE</scope>
    <source>
        <strain evidence="1">R1692</strain>
    </source>
</reference>
<evidence type="ECO:0000313" key="2">
    <source>
        <dbReference type="Proteomes" id="UP001170954"/>
    </source>
</evidence>
<dbReference type="Proteomes" id="UP001170954">
    <property type="component" value="Unassembled WGS sequence"/>
</dbReference>
<keyword evidence="2" id="KW-1185">Reference proteome</keyword>
<dbReference type="RefSeq" id="WP_286651987.1">
    <property type="nucleotide sequence ID" value="NZ_JACAGK010000052.1"/>
</dbReference>
<evidence type="ECO:0000313" key="1">
    <source>
        <dbReference type="EMBL" id="MDM1049647.1"/>
    </source>
</evidence>
<accession>A0ABT7NQZ1</accession>
<protein>
    <recommendedName>
        <fullName evidence="3">KTSC domain-containing protein</fullName>
    </recommendedName>
</protein>
<evidence type="ECO:0008006" key="3">
    <source>
        <dbReference type="Google" id="ProtNLM"/>
    </source>
</evidence>
<name>A0ABT7NQZ1_9SPHI</name>
<organism evidence="1 2">
    <name type="scientific">Sphingobacterium hotanense</name>
    <dbReference type="NCBI Taxonomy" id="649196"/>
    <lineage>
        <taxon>Bacteria</taxon>
        <taxon>Pseudomonadati</taxon>
        <taxon>Bacteroidota</taxon>
        <taxon>Sphingobacteriia</taxon>
        <taxon>Sphingobacteriales</taxon>
        <taxon>Sphingobacteriaceae</taxon>
        <taxon>Sphingobacterium</taxon>
    </lineage>
</organism>